<proteinExistence type="predicted"/>
<comment type="caution">
    <text evidence="1">The sequence shown here is derived from an EMBL/GenBank/DDBJ whole genome shotgun (WGS) entry which is preliminary data.</text>
</comment>
<dbReference type="Proteomes" id="UP000002488">
    <property type="component" value="Unassembled WGS sequence"/>
</dbReference>
<dbReference type="OrthoDB" id="10260717at2759"/>
<evidence type="ECO:0000313" key="1">
    <source>
        <dbReference type="EMBL" id="EET02008.1"/>
    </source>
</evidence>
<gene>
    <name evidence="1" type="ORF">GL50581_715</name>
</gene>
<organism evidence="1 2">
    <name type="scientific">Giardia intestinalis (strain ATCC 50581 / GS clone H7)</name>
    <name type="common">Giardia lamblia</name>
    <dbReference type="NCBI Taxonomy" id="598745"/>
    <lineage>
        <taxon>Eukaryota</taxon>
        <taxon>Metamonada</taxon>
        <taxon>Diplomonadida</taxon>
        <taxon>Hexamitidae</taxon>
        <taxon>Giardiinae</taxon>
        <taxon>Giardia</taxon>
    </lineage>
</organism>
<accession>C6LPP8</accession>
<dbReference type="VEuPathDB" id="GiardiaDB:GL50581_715"/>
<reference evidence="1 2" key="1">
    <citation type="journal article" date="2009" name="PLoS Pathog.">
        <title>Draft genome sequencing of giardia intestinalis assemblage B isolate GS: is human giardiasis caused by two different species?</title>
        <authorList>
            <person name="Franzen O."/>
            <person name="Jerlstrom-Hultqvist J."/>
            <person name="Castro E."/>
            <person name="Sherwood E."/>
            <person name="Ankarklev J."/>
            <person name="Reiner D.S."/>
            <person name="Palm D."/>
            <person name="Andersson J.O."/>
            <person name="Andersson B."/>
            <person name="Svard S.G."/>
        </authorList>
    </citation>
    <scope>NUCLEOTIDE SEQUENCE [LARGE SCALE GENOMIC DNA]</scope>
    <source>
        <strain evidence="2">ATCC 50581 / GS clone H7</strain>
    </source>
</reference>
<evidence type="ECO:0000313" key="2">
    <source>
        <dbReference type="Proteomes" id="UP000002488"/>
    </source>
</evidence>
<name>C6LPP8_GIAIB</name>
<dbReference type="OMA" id="YGAISFK"/>
<protein>
    <submittedName>
        <fullName evidence="1">Uncharacterized protein</fullName>
    </submittedName>
</protein>
<sequence length="333" mass="34395">MQAGAFSAGSSSSGFSFGAKSTGFGTFGTFGSGSAPAGGTTFGGGFGAKPGIGFGNLTGQAQSTAQQSEMARVINTIGAGMLATVIEKAYLPAEPDTCLFKARFNSAGLKLEKPLPTPTAAPSALGFGAKPGGFGGFGGGGSSFGFGFGSQQKPAQAKPDAHEVVGIERLVTRASTHAAKLGELKDGIASSSAYNFEERISDLVNHSNVISSLLSQCSSLYGAISFKLMKIIEEREYGCSNPAQRKAILGAAAQLGSITDDTTRELMNLASTRSSFGDFNTLWSTLDSRVTADLKAFVTQELEFLEQLRVKLAHKRAESAVMSPGNLSVSHLT</sequence>
<dbReference type="EMBL" id="ACGJ01000922">
    <property type="protein sequence ID" value="EET02008.1"/>
    <property type="molecule type" value="Genomic_DNA"/>
</dbReference>
<dbReference type="AlphaFoldDB" id="C6LPP8"/>